<sequence>MCQQRGLFGIPIDEPIHADQARANGPCSNPMKGLIRIGLTERGIVCIVPLDYYEFVVAPYVGPRPVEVYIPRDIILPNPTILCSIWLPCKQPEASLAWWLALSRLRRRNEASR</sequence>
<comment type="caution">
    <text evidence="1">The sequence shown here is derived from an EMBL/GenBank/DDBJ whole genome shotgun (WGS) entry which is preliminary data.</text>
</comment>
<dbReference type="Proteomes" id="UP001367508">
    <property type="component" value="Unassembled WGS sequence"/>
</dbReference>
<evidence type="ECO:0000313" key="2">
    <source>
        <dbReference type="Proteomes" id="UP001367508"/>
    </source>
</evidence>
<keyword evidence="2" id="KW-1185">Reference proteome</keyword>
<protein>
    <submittedName>
        <fullName evidence="1">Uncharacterized protein</fullName>
    </submittedName>
</protein>
<organism evidence="1 2">
    <name type="scientific">Canavalia gladiata</name>
    <name type="common">Sword bean</name>
    <name type="synonym">Dolichos gladiatus</name>
    <dbReference type="NCBI Taxonomy" id="3824"/>
    <lineage>
        <taxon>Eukaryota</taxon>
        <taxon>Viridiplantae</taxon>
        <taxon>Streptophyta</taxon>
        <taxon>Embryophyta</taxon>
        <taxon>Tracheophyta</taxon>
        <taxon>Spermatophyta</taxon>
        <taxon>Magnoliopsida</taxon>
        <taxon>eudicotyledons</taxon>
        <taxon>Gunneridae</taxon>
        <taxon>Pentapetalae</taxon>
        <taxon>rosids</taxon>
        <taxon>fabids</taxon>
        <taxon>Fabales</taxon>
        <taxon>Fabaceae</taxon>
        <taxon>Papilionoideae</taxon>
        <taxon>50 kb inversion clade</taxon>
        <taxon>NPAAA clade</taxon>
        <taxon>indigoferoid/millettioid clade</taxon>
        <taxon>Phaseoleae</taxon>
        <taxon>Canavalia</taxon>
    </lineage>
</organism>
<gene>
    <name evidence="1" type="ORF">VNO77_27818</name>
</gene>
<name>A0AAN9KVY4_CANGL</name>
<accession>A0AAN9KVY4</accession>
<proteinExistence type="predicted"/>
<reference evidence="1 2" key="1">
    <citation type="submission" date="2024-01" db="EMBL/GenBank/DDBJ databases">
        <title>The genomes of 5 underutilized Papilionoideae crops provide insights into root nodulation and disease resistanc.</title>
        <authorList>
            <person name="Jiang F."/>
        </authorList>
    </citation>
    <scope>NUCLEOTIDE SEQUENCE [LARGE SCALE GENOMIC DNA]</scope>
    <source>
        <strain evidence="1">LVBAO_FW01</strain>
        <tissue evidence="1">Leaves</tissue>
    </source>
</reference>
<evidence type="ECO:0000313" key="1">
    <source>
        <dbReference type="EMBL" id="KAK7324286.1"/>
    </source>
</evidence>
<dbReference type="AlphaFoldDB" id="A0AAN9KVY4"/>
<dbReference type="EMBL" id="JAYMYQ010000006">
    <property type="protein sequence ID" value="KAK7324286.1"/>
    <property type="molecule type" value="Genomic_DNA"/>
</dbReference>